<comment type="caution">
    <text evidence="14">The sequence shown here is derived from an EMBL/GenBank/DDBJ whole genome shotgun (WGS) entry which is preliminary data.</text>
</comment>
<dbReference type="InterPro" id="IPR050924">
    <property type="entry name" value="Peroxiredoxin_BCP/PrxQ"/>
</dbReference>
<dbReference type="Gene3D" id="3.40.30.10">
    <property type="entry name" value="Glutaredoxin"/>
    <property type="match status" value="1"/>
</dbReference>
<keyword evidence="3" id="KW-0575">Peroxidase</keyword>
<evidence type="ECO:0000256" key="7">
    <source>
        <dbReference type="ARBA" id="ARBA00023284"/>
    </source>
</evidence>
<keyword evidence="4" id="KW-0049">Antioxidant</keyword>
<dbReference type="InterPro" id="IPR013766">
    <property type="entry name" value="Thioredoxin_domain"/>
</dbReference>
<dbReference type="GO" id="GO:0045454">
    <property type="term" value="P:cell redox homeostasis"/>
    <property type="evidence" value="ECO:0007669"/>
    <property type="project" value="TreeGrafter"/>
</dbReference>
<keyword evidence="7" id="KW-0676">Redox-active center</keyword>
<evidence type="ECO:0000256" key="6">
    <source>
        <dbReference type="ARBA" id="ARBA00023157"/>
    </source>
</evidence>
<feature type="domain" description="Thioredoxin" evidence="13">
    <location>
        <begin position="25"/>
        <end position="180"/>
    </location>
</feature>
<dbReference type="GO" id="GO:0008379">
    <property type="term" value="F:thioredoxin peroxidase activity"/>
    <property type="evidence" value="ECO:0007669"/>
    <property type="project" value="TreeGrafter"/>
</dbReference>
<accession>A0A6I4TUI3</accession>
<reference evidence="14 15" key="1">
    <citation type="submission" date="2019-12" db="EMBL/GenBank/DDBJ databases">
        <title>Genomic-based taxomic classification of the family Erythrobacteraceae.</title>
        <authorList>
            <person name="Xu L."/>
        </authorList>
    </citation>
    <scope>NUCLEOTIDE SEQUENCE [LARGE SCALE GENOMIC DNA]</scope>
    <source>
        <strain evidence="14 15">S36</strain>
    </source>
</reference>
<feature type="chain" id="PRO_5026025076" description="thioredoxin-dependent peroxiredoxin" evidence="12">
    <location>
        <begin position="24"/>
        <end position="180"/>
    </location>
</feature>
<evidence type="ECO:0000256" key="9">
    <source>
        <dbReference type="ARBA" id="ARBA00038489"/>
    </source>
</evidence>
<evidence type="ECO:0000256" key="5">
    <source>
        <dbReference type="ARBA" id="ARBA00023002"/>
    </source>
</evidence>
<dbReference type="PANTHER" id="PTHR42801">
    <property type="entry name" value="THIOREDOXIN-DEPENDENT PEROXIDE REDUCTASE"/>
    <property type="match status" value="1"/>
</dbReference>
<dbReference type="InterPro" id="IPR000866">
    <property type="entry name" value="AhpC/TSA"/>
</dbReference>
<protein>
    <recommendedName>
        <fullName evidence="2">thioredoxin-dependent peroxiredoxin</fullName>
        <ecNumber evidence="2">1.11.1.24</ecNumber>
    </recommendedName>
    <alternativeName>
        <fullName evidence="8">Thioredoxin peroxidase</fullName>
    </alternativeName>
    <alternativeName>
        <fullName evidence="10">Thioredoxin-dependent peroxiredoxin Bcp</fullName>
    </alternativeName>
</protein>
<evidence type="ECO:0000256" key="4">
    <source>
        <dbReference type="ARBA" id="ARBA00022862"/>
    </source>
</evidence>
<evidence type="ECO:0000256" key="12">
    <source>
        <dbReference type="SAM" id="SignalP"/>
    </source>
</evidence>
<evidence type="ECO:0000256" key="3">
    <source>
        <dbReference type="ARBA" id="ARBA00022559"/>
    </source>
</evidence>
<dbReference type="SUPFAM" id="SSF52833">
    <property type="entry name" value="Thioredoxin-like"/>
    <property type="match status" value="1"/>
</dbReference>
<dbReference type="EMBL" id="WTYJ01000002">
    <property type="protein sequence ID" value="MXO99875.1"/>
    <property type="molecule type" value="Genomic_DNA"/>
</dbReference>
<dbReference type="RefSeq" id="WP_161391562.1">
    <property type="nucleotide sequence ID" value="NZ_JBHSCP010000001.1"/>
</dbReference>
<dbReference type="PROSITE" id="PS51352">
    <property type="entry name" value="THIOREDOXIN_2"/>
    <property type="match status" value="1"/>
</dbReference>
<evidence type="ECO:0000259" key="13">
    <source>
        <dbReference type="PROSITE" id="PS51352"/>
    </source>
</evidence>
<dbReference type="Pfam" id="PF00578">
    <property type="entry name" value="AhpC-TSA"/>
    <property type="match status" value="1"/>
</dbReference>
<dbReference type="PANTHER" id="PTHR42801:SF4">
    <property type="entry name" value="AHPC_TSA FAMILY PROTEIN"/>
    <property type="match status" value="1"/>
</dbReference>
<sequence>MKRALMIAAVALAATLAPAPGSAALQQGTRAPDFHTRGAIAGRVINFDLNRALRNGPVVLYFFPKAFTQGCTLEANAFAEAMDDFKAAGATVVGLSADDLDTLREFSTKECRDKFAVATATPATIRAYDVTLTREGKDTGVTDRTSYVIAQDGRIVMAHSDLDWREHVSRSLAAVRALRR</sequence>
<dbReference type="AlphaFoldDB" id="A0A6I4TUI3"/>
<gene>
    <name evidence="14" type="ORF">GRI97_12850</name>
</gene>
<dbReference type="OrthoDB" id="5572803at2"/>
<organism evidence="14 15">
    <name type="scientific">Croceibacterium xixiisoli</name>
    <dbReference type="NCBI Taxonomy" id="1476466"/>
    <lineage>
        <taxon>Bacteria</taxon>
        <taxon>Pseudomonadati</taxon>
        <taxon>Pseudomonadota</taxon>
        <taxon>Alphaproteobacteria</taxon>
        <taxon>Sphingomonadales</taxon>
        <taxon>Erythrobacteraceae</taxon>
        <taxon>Croceibacterium</taxon>
    </lineage>
</organism>
<evidence type="ECO:0000256" key="1">
    <source>
        <dbReference type="ARBA" id="ARBA00003330"/>
    </source>
</evidence>
<keyword evidence="5" id="KW-0560">Oxidoreductase</keyword>
<feature type="signal peptide" evidence="12">
    <location>
        <begin position="1"/>
        <end position="23"/>
    </location>
</feature>
<dbReference type="GO" id="GO:0034599">
    <property type="term" value="P:cellular response to oxidative stress"/>
    <property type="evidence" value="ECO:0007669"/>
    <property type="project" value="TreeGrafter"/>
</dbReference>
<dbReference type="InterPro" id="IPR036249">
    <property type="entry name" value="Thioredoxin-like_sf"/>
</dbReference>
<evidence type="ECO:0000256" key="8">
    <source>
        <dbReference type="ARBA" id="ARBA00032824"/>
    </source>
</evidence>
<dbReference type="Proteomes" id="UP000469430">
    <property type="component" value="Unassembled WGS sequence"/>
</dbReference>
<keyword evidence="12" id="KW-0732">Signal</keyword>
<dbReference type="EC" id="1.11.1.24" evidence="2"/>
<evidence type="ECO:0000256" key="10">
    <source>
        <dbReference type="ARBA" id="ARBA00042639"/>
    </source>
</evidence>
<comment type="function">
    <text evidence="1">Thiol-specific peroxidase that catalyzes the reduction of hydrogen peroxide and organic hydroperoxides to water and alcohols, respectively. Plays a role in cell protection against oxidative stress by detoxifying peroxides and as sensor of hydrogen peroxide-mediated signaling events.</text>
</comment>
<proteinExistence type="inferred from homology"/>
<keyword evidence="15" id="KW-1185">Reference proteome</keyword>
<name>A0A6I4TUI3_9SPHN</name>
<keyword evidence="6" id="KW-1015">Disulfide bond</keyword>
<evidence type="ECO:0000256" key="2">
    <source>
        <dbReference type="ARBA" id="ARBA00013017"/>
    </source>
</evidence>
<evidence type="ECO:0000313" key="15">
    <source>
        <dbReference type="Proteomes" id="UP000469430"/>
    </source>
</evidence>
<evidence type="ECO:0000256" key="11">
    <source>
        <dbReference type="ARBA" id="ARBA00049091"/>
    </source>
</evidence>
<dbReference type="CDD" id="cd03017">
    <property type="entry name" value="PRX_BCP"/>
    <property type="match status" value="1"/>
</dbReference>
<comment type="similarity">
    <text evidence="9">Belongs to the peroxiredoxin family. BCP/PrxQ subfamily.</text>
</comment>
<comment type="catalytic activity">
    <reaction evidence="11">
        <text>a hydroperoxide + [thioredoxin]-dithiol = an alcohol + [thioredoxin]-disulfide + H2O</text>
        <dbReference type="Rhea" id="RHEA:62620"/>
        <dbReference type="Rhea" id="RHEA-COMP:10698"/>
        <dbReference type="Rhea" id="RHEA-COMP:10700"/>
        <dbReference type="ChEBI" id="CHEBI:15377"/>
        <dbReference type="ChEBI" id="CHEBI:29950"/>
        <dbReference type="ChEBI" id="CHEBI:30879"/>
        <dbReference type="ChEBI" id="CHEBI:35924"/>
        <dbReference type="ChEBI" id="CHEBI:50058"/>
        <dbReference type="EC" id="1.11.1.24"/>
    </reaction>
</comment>
<dbReference type="GO" id="GO:0005737">
    <property type="term" value="C:cytoplasm"/>
    <property type="evidence" value="ECO:0007669"/>
    <property type="project" value="TreeGrafter"/>
</dbReference>
<evidence type="ECO:0000313" key="14">
    <source>
        <dbReference type="EMBL" id="MXO99875.1"/>
    </source>
</evidence>